<evidence type="ECO:0000259" key="1">
    <source>
        <dbReference type="PROSITE" id="PS50835"/>
    </source>
</evidence>
<organism evidence="2 3">
    <name type="scientific">Oreochromis niloticus</name>
    <name type="common">Nile tilapia</name>
    <name type="synonym">Tilapia nilotica</name>
    <dbReference type="NCBI Taxonomy" id="8128"/>
    <lineage>
        <taxon>Eukaryota</taxon>
        <taxon>Metazoa</taxon>
        <taxon>Chordata</taxon>
        <taxon>Craniata</taxon>
        <taxon>Vertebrata</taxon>
        <taxon>Euteleostomi</taxon>
        <taxon>Actinopterygii</taxon>
        <taxon>Neopterygii</taxon>
        <taxon>Teleostei</taxon>
        <taxon>Neoteleostei</taxon>
        <taxon>Acanthomorphata</taxon>
        <taxon>Ovalentaria</taxon>
        <taxon>Cichlomorphae</taxon>
        <taxon>Cichliformes</taxon>
        <taxon>Cichlidae</taxon>
        <taxon>African cichlids</taxon>
        <taxon>Pseudocrenilabrinae</taxon>
        <taxon>Oreochromini</taxon>
        <taxon>Oreochromis</taxon>
    </lineage>
</organism>
<dbReference type="HOGENOM" id="CLU_040549_2_0_1"/>
<dbReference type="SMART" id="SM00408">
    <property type="entry name" value="IGc2"/>
    <property type="match status" value="1"/>
</dbReference>
<protein>
    <recommendedName>
        <fullName evidence="1">Ig-like domain-containing protein</fullName>
    </recommendedName>
</protein>
<dbReference type="InterPro" id="IPR007110">
    <property type="entry name" value="Ig-like_dom"/>
</dbReference>
<dbReference type="STRING" id="8128.ENSONIP00000073211"/>
<dbReference type="eggNOG" id="ENOG502QR0Y">
    <property type="taxonomic scope" value="Eukaryota"/>
</dbReference>
<gene>
    <name evidence="2" type="primary">LOC102079786</name>
</gene>
<dbReference type="AlphaFoldDB" id="I3J5X6"/>
<name>I3J5X6_ORENI</name>
<feature type="domain" description="Ig-like" evidence="1">
    <location>
        <begin position="138"/>
        <end position="226"/>
    </location>
</feature>
<dbReference type="GeneTree" id="ENSGT00940000160248"/>
<dbReference type="Pfam" id="PF07686">
    <property type="entry name" value="V-set"/>
    <property type="match status" value="1"/>
</dbReference>
<accession>I3J5X6</accession>
<dbReference type="InterPro" id="IPR036179">
    <property type="entry name" value="Ig-like_dom_sf"/>
</dbReference>
<dbReference type="InterPro" id="IPR013783">
    <property type="entry name" value="Ig-like_fold"/>
</dbReference>
<dbReference type="PROSITE" id="PS50835">
    <property type="entry name" value="IG_LIKE"/>
    <property type="match status" value="2"/>
</dbReference>
<dbReference type="OMA" id="TEMSGYY"/>
<reference evidence="3" key="1">
    <citation type="submission" date="2012-01" db="EMBL/GenBank/DDBJ databases">
        <title>The Genome Sequence of Oreochromis niloticus (Nile Tilapia).</title>
        <authorList>
            <consortium name="Broad Institute Genome Assembly Team"/>
            <consortium name="Broad Institute Sequencing Platform"/>
            <person name="Di Palma F."/>
            <person name="Johnson J."/>
            <person name="Lander E.S."/>
            <person name="Lindblad-Toh K."/>
        </authorList>
    </citation>
    <scope>NUCLEOTIDE SEQUENCE [LARGE SCALE GENOMIC DNA]</scope>
</reference>
<dbReference type="Gene3D" id="2.60.40.10">
    <property type="entry name" value="Immunoglobulins"/>
    <property type="match status" value="2"/>
</dbReference>
<dbReference type="InterPro" id="IPR003599">
    <property type="entry name" value="Ig_sub"/>
</dbReference>
<keyword evidence="3" id="KW-1185">Reference proteome</keyword>
<feature type="domain" description="Ig-like" evidence="1">
    <location>
        <begin position="10"/>
        <end position="133"/>
    </location>
</feature>
<evidence type="ECO:0000313" key="2">
    <source>
        <dbReference type="Ensembl" id="ENSONIP00000004266.2"/>
    </source>
</evidence>
<dbReference type="InterPro" id="IPR003598">
    <property type="entry name" value="Ig_sub2"/>
</dbReference>
<dbReference type="PANTHER" id="PTHR44969:SF1">
    <property type="entry name" value="CELL SURFACE A33 ANTIGEN"/>
    <property type="match status" value="1"/>
</dbReference>
<dbReference type="SMART" id="SM00409">
    <property type="entry name" value="IG"/>
    <property type="match status" value="2"/>
</dbReference>
<dbReference type="InParanoid" id="I3J5X6"/>
<dbReference type="Pfam" id="PF13927">
    <property type="entry name" value="Ig_3"/>
    <property type="match status" value="1"/>
</dbReference>
<sequence length="244" mass="26679">MSITVLSGVSAITVTIPQSQYEYARGDNITLPCSFTTTTPINSRTLVIITWSSLTQQTVIDETVIATYYHGPAPTTDIDTDYEGRMSMDVDVTQGKANLKLSSISLADNKDFECRVQIPVDKKGKQTATTRLVVLAAPSKPICKIQGTAEYHQNISLICVSEEGSPPPTYSWERRDVTNNPVPHDPSTTDKGGILSLYDISIWTSGYYICTSENKIHAATCNITLSVRPPTISSSLGWLLDILN</sequence>
<dbReference type="InterPro" id="IPR013106">
    <property type="entry name" value="Ig_V-set"/>
</dbReference>
<dbReference type="InterPro" id="IPR042474">
    <property type="entry name" value="A33"/>
</dbReference>
<dbReference type="GO" id="GO:0005886">
    <property type="term" value="C:plasma membrane"/>
    <property type="evidence" value="ECO:0007669"/>
    <property type="project" value="InterPro"/>
</dbReference>
<dbReference type="Proteomes" id="UP000005207">
    <property type="component" value="Linkage group LG1"/>
</dbReference>
<evidence type="ECO:0000313" key="3">
    <source>
        <dbReference type="Proteomes" id="UP000005207"/>
    </source>
</evidence>
<reference evidence="2" key="3">
    <citation type="submission" date="2025-09" db="UniProtKB">
        <authorList>
            <consortium name="Ensembl"/>
        </authorList>
    </citation>
    <scope>IDENTIFICATION</scope>
</reference>
<reference evidence="2" key="2">
    <citation type="submission" date="2025-08" db="UniProtKB">
        <authorList>
            <consortium name="Ensembl"/>
        </authorList>
    </citation>
    <scope>IDENTIFICATION</scope>
</reference>
<dbReference type="PANTHER" id="PTHR44969">
    <property type="entry name" value="CELL SURFACE A33 ANTIGEN"/>
    <property type="match status" value="1"/>
</dbReference>
<dbReference type="FunCoup" id="I3J5X6">
    <property type="interactions" value="1172"/>
</dbReference>
<dbReference type="SUPFAM" id="SSF48726">
    <property type="entry name" value="Immunoglobulin"/>
    <property type="match status" value="2"/>
</dbReference>
<dbReference type="Ensembl" id="ENSONIT00000004267.2">
    <property type="protein sequence ID" value="ENSONIP00000004266.2"/>
    <property type="gene ID" value="ENSONIG00000003388.2"/>
</dbReference>
<proteinExistence type="predicted"/>